<evidence type="ECO:0000259" key="7">
    <source>
        <dbReference type="PROSITE" id="PS50059"/>
    </source>
</evidence>
<dbReference type="EC" id="5.2.1.8" evidence="2 5"/>
<keyword evidence="3 5" id="KW-0697">Rotamase</keyword>
<feature type="domain" description="PPIase FKBP-type" evidence="7">
    <location>
        <begin position="255"/>
        <end position="347"/>
    </location>
</feature>
<name>A0ABV3JWH4_STRON</name>
<keyword evidence="4 5" id="KW-0413">Isomerase</keyword>
<organism evidence="8 9">
    <name type="scientific">Streptomyces orinoci</name>
    <name type="common">Streptoverticillium orinoci</name>
    <dbReference type="NCBI Taxonomy" id="67339"/>
    <lineage>
        <taxon>Bacteria</taxon>
        <taxon>Bacillati</taxon>
        <taxon>Actinomycetota</taxon>
        <taxon>Actinomycetes</taxon>
        <taxon>Kitasatosporales</taxon>
        <taxon>Streptomycetaceae</taxon>
        <taxon>Streptomyces</taxon>
    </lineage>
</organism>
<dbReference type="Gene3D" id="3.10.50.40">
    <property type="match status" value="2"/>
</dbReference>
<dbReference type="Proteomes" id="UP001552594">
    <property type="component" value="Unassembled WGS sequence"/>
</dbReference>
<dbReference type="InterPro" id="IPR001179">
    <property type="entry name" value="PPIase_FKBP_dom"/>
</dbReference>
<dbReference type="InterPro" id="IPR044609">
    <property type="entry name" value="FKBP2/11"/>
</dbReference>
<dbReference type="RefSeq" id="WP_109278959.1">
    <property type="nucleotide sequence ID" value="NZ_JBFAUK010000007.1"/>
</dbReference>
<reference evidence="8 9" key="1">
    <citation type="submission" date="2024-06" db="EMBL/GenBank/DDBJ databases">
        <title>The Natural Products Discovery Center: Release of the First 8490 Sequenced Strains for Exploring Actinobacteria Biosynthetic Diversity.</title>
        <authorList>
            <person name="Kalkreuter E."/>
            <person name="Kautsar S.A."/>
            <person name="Yang D."/>
            <person name="Bader C.D."/>
            <person name="Teijaro C.N."/>
            <person name="Fluegel L."/>
            <person name="Davis C.M."/>
            <person name="Simpson J.R."/>
            <person name="Lauterbach L."/>
            <person name="Steele A.D."/>
            <person name="Gui C."/>
            <person name="Meng S."/>
            <person name="Li G."/>
            <person name="Viehrig K."/>
            <person name="Ye F."/>
            <person name="Su P."/>
            <person name="Kiefer A.F."/>
            <person name="Nichols A."/>
            <person name="Cepeda A.J."/>
            <person name="Yan W."/>
            <person name="Fan B."/>
            <person name="Jiang Y."/>
            <person name="Adhikari A."/>
            <person name="Zheng C.-J."/>
            <person name="Schuster L."/>
            <person name="Cowan T.M."/>
            <person name="Smanski M.J."/>
            <person name="Chevrette M.G."/>
            <person name="De Carvalho L.P.S."/>
            <person name="Shen B."/>
        </authorList>
    </citation>
    <scope>NUCLEOTIDE SEQUENCE [LARGE SCALE GENOMIC DNA]</scope>
    <source>
        <strain evidence="8 9">NPDC052347</strain>
    </source>
</reference>
<evidence type="ECO:0000313" key="8">
    <source>
        <dbReference type="EMBL" id="MEV5507242.1"/>
    </source>
</evidence>
<dbReference type="InterPro" id="IPR046357">
    <property type="entry name" value="PPIase_dom_sf"/>
</dbReference>
<evidence type="ECO:0000256" key="2">
    <source>
        <dbReference type="ARBA" id="ARBA00013194"/>
    </source>
</evidence>
<comment type="caution">
    <text evidence="8">The sequence shown here is derived from an EMBL/GenBank/DDBJ whole genome shotgun (WGS) entry which is preliminary data.</text>
</comment>
<dbReference type="PANTHER" id="PTHR45779">
    <property type="entry name" value="PEPTIDYLPROLYL ISOMERASE"/>
    <property type="match status" value="1"/>
</dbReference>
<evidence type="ECO:0000313" key="9">
    <source>
        <dbReference type="Proteomes" id="UP001552594"/>
    </source>
</evidence>
<evidence type="ECO:0000256" key="6">
    <source>
        <dbReference type="SAM" id="MobiDB-lite"/>
    </source>
</evidence>
<dbReference type="PANTHER" id="PTHR45779:SF7">
    <property type="entry name" value="PEPTIDYLPROLYL ISOMERASE"/>
    <property type="match status" value="1"/>
</dbReference>
<dbReference type="Pfam" id="PF00254">
    <property type="entry name" value="FKBP_C"/>
    <property type="match status" value="1"/>
</dbReference>
<comment type="catalytic activity">
    <reaction evidence="1 5">
        <text>[protein]-peptidylproline (omega=180) = [protein]-peptidylproline (omega=0)</text>
        <dbReference type="Rhea" id="RHEA:16237"/>
        <dbReference type="Rhea" id="RHEA-COMP:10747"/>
        <dbReference type="Rhea" id="RHEA-COMP:10748"/>
        <dbReference type="ChEBI" id="CHEBI:83833"/>
        <dbReference type="ChEBI" id="CHEBI:83834"/>
        <dbReference type="EC" id="5.2.1.8"/>
    </reaction>
</comment>
<dbReference type="GO" id="GO:0003755">
    <property type="term" value="F:peptidyl-prolyl cis-trans isomerase activity"/>
    <property type="evidence" value="ECO:0007669"/>
    <property type="project" value="UniProtKB-EC"/>
</dbReference>
<sequence length="347" mass="36432">MLRFSGVHIPRLPSCPKNPNPRNARRIRRRVTALAVPLLLFTAAACGSDEGSGKVTVEGKFGEKPVISSSKGAKAKDSLTVSVVSQGNGPRVAKGAFVRADYAAETLKDGKTFDGSWAQQSQVGNGVRRQAVQQLGLPAGQLVPPKVIDALQGQRVGSRVRVEGTVKSMLGDQAGQSQLNPEDGLLWVLDVVGAQQVDPKAEASGQPQPPQAGLPQVMVESHKPAEITIPKGEKPPADLKQQLLIKGSGPEVKTGDGLIAQYTGVKWDDGKKFDSTWDHSPPGATAFQIGVGAVIPGWDKGLVGKHVGDRVELVIPANLAYGDNPPQTSGIPKGATLVFVVDIVGKV</sequence>
<dbReference type="SUPFAM" id="SSF54534">
    <property type="entry name" value="FKBP-like"/>
    <property type="match status" value="2"/>
</dbReference>
<evidence type="ECO:0000256" key="4">
    <source>
        <dbReference type="ARBA" id="ARBA00023235"/>
    </source>
</evidence>
<evidence type="ECO:0000256" key="3">
    <source>
        <dbReference type="ARBA" id="ARBA00023110"/>
    </source>
</evidence>
<accession>A0ABV3JWH4</accession>
<dbReference type="EMBL" id="JBFAUK010000007">
    <property type="protein sequence ID" value="MEV5507242.1"/>
    <property type="molecule type" value="Genomic_DNA"/>
</dbReference>
<evidence type="ECO:0000256" key="1">
    <source>
        <dbReference type="ARBA" id="ARBA00000971"/>
    </source>
</evidence>
<feature type="domain" description="PPIase FKBP-type" evidence="7">
    <location>
        <begin position="95"/>
        <end position="195"/>
    </location>
</feature>
<gene>
    <name evidence="8" type="ORF">AB0L16_12295</name>
</gene>
<dbReference type="PROSITE" id="PS50059">
    <property type="entry name" value="FKBP_PPIASE"/>
    <property type="match status" value="2"/>
</dbReference>
<keyword evidence="9" id="KW-1185">Reference proteome</keyword>
<proteinExistence type="predicted"/>
<evidence type="ECO:0000256" key="5">
    <source>
        <dbReference type="PROSITE-ProRule" id="PRU00277"/>
    </source>
</evidence>
<protein>
    <recommendedName>
        <fullName evidence="2 5">peptidylprolyl isomerase</fullName>
        <ecNumber evidence="2 5">5.2.1.8</ecNumber>
    </recommendedName>
</protein>
<feature type="region of interest" description="Disordered" evidence="6">
    <location>
        <begin position="1"/>
        <end position="24"/>
    </location>
</feature>